<dbReference type="Proteomes" id="UP000477083">
    <property type="component" value="Unassembled WGS sequence"/>
</dbReference>
<protein>
    <submittedName>
        <fullName evidence="2">Uncharacterized protein</fullName>
    </submittedName>
</protein>
<comment type="caution">
    <text evidence="2">The sequence shown here is derived from an EMBL/GenBank/DDBJ whole genome shotgun (WGS) entry which is preliminary data.</text>
</comment>
<evidence type="ECO:0000313" key="3">
    <source>
        <dbReference type="Proteomes" id="UP000477083"/>
    </source>
</evidence>
<name>A0A6L8VNM9_9RHOB</name>
<gene>
    <name evidence="2" type="ORF">GS660_16935</name>
</gene>
<dbReference type="RefSeq" id="WP_161348163.1">
    <property type="nucleotide sequence ID" value="NZ_BMGW01000012.1"/>
</dbReference>
<dbReference type="AlphaFoldDB" id="A0A6L8VNM9"/>
<evidence type="ECO:0000256" key="1">
    <source>
        <dbReference type="SAM" id="MobiDB-lite"/>
    </source>
</evidence>
<proteinExistence type="predicted"/>
<sequence>MGSGGQGTEEPVCAFAAGTDDSPPEAAPPLPAPRQTPLEAPVILDRIDAMTRHAIETLLDGPDGWRPLGRDLVARWPEARALELIFAIVSAAEAIETMFAPGSPALASAAAGYKVAALLGVDLFAMQSLGLPHHAAADFIAYWRSDPWFRLV</sequence>
<feature type="compositionally biased region" description="Pro residues" evidence="1">
    <location>
        <begin position="25"/>
        <end position="34"/>
    </location>
</feature>
<dbReference type="EMBL" id="WWNR01000012">
    <property type="protein sequence ID" value="MZQ90780.1"/>
    <property type="molecule type" value="Genomic_DNA"/>
</dbReference>
<accession>A0A6L8VNM9</accession>
<evidence type="ECO:0000313" key="2">
    <source>
        <dbReference type="EMBL" id="MZQ90780.1"/>
    </source>
</evidence>
<keyword evidence="3" id="KW-1185">Reference proteome</keyword>
<feature type="region of interest" description="Disordered" evidence="1">
    <location>
        <begin position="1"/>
        <end position="35"/>
    </location>
</feature>
<organism evidence="2 3">
    <name type="scientific">Frigidibacter albus</name>
    <dbReference type="NCBI Taxonomy" id="1465486"/>
    <lineage>
        <taxon>Bacteria</taxon>
        <taxon>Pseudomonadati</taxon>
        <taxon>Pseudomonadota</taxon>
        <taxon>Alphaproteobacteria</taxon>
        <taxon>Rhodobacterales</taxon>
        <taxon>Paracoccaceae</taxon>
        <taxon>Frigidibacter</taxon>
    </lineage>
</organism>
<reference evidence="2 3" key="1">
    <citation type="submission" date="2020-01" db="EMBL/GenBank/DDBJ databases">
        <title>Frigidibacter albus SP32T (=CGMCC 1.13995T).</title>
        <authorList>
            <person name="Liao X."/>
        </authorList>
    </citation>
    <scope>NUCLEOTIDE SEQUENCE [LARGE SCALE GENOMIC DNA]</scope>
    <source>
        <strain evidence="2 3">SP32</strain>
    </source>
</reference>
<dbReference type="OrthoDB" id="7689048at2"/>